<dbReference type="PANTHER" id="PTHR35908:SF1">
    <property type="entry name" value="CONSERVED PROTEIN"/>
    <property type="match status" value="1"/>
</dbReference>
<evidence type="ECO:0000259" key="1">
    <source>
        <dbReference type="PROSITE" id="PS51819"/>
    </source>
</evidence>
<dbReference type="EMBL" id="SJKB01000015">
    <property type="protein sequence ID" value="TCC55379.1"/>
    <property type="molecule type" value="Genomic_DNA"/>
</dbReference>
<name>A0A4R0K6X4_9ACTN</name>
<gene>
    <name evidence="2" type="ORF">E0H73_35375</name>
</gene>
<dbReference type="Pfam" id="PF18029">
    <property type="entry name" value="Glyoxalase_6"/>
    <property type="match status" value="1"/>
</dbReference>
<comment type="caution">
    <text evidence="2">The sequence shown here is derived from an EMBL/GenBank/DDBJ whole genome shotgun (WGS) entry which is preliminary data.</text>
</comment>
<sequence>MTRFWRDAAGFAVVGVIEGRYVSLQGHDVALTLQQVEEPKTVKNRMHLDLLVDDVESEVTRLEALGASRLTPTAHEEFGQTWFVLADPEGNEFCVAADPSATAPPNS</sequence>
<dbReference type="PROSITE" id="PS51819">
    <property type="entry name" value="VOC"/>
    <property type="match status" value="1"/>
</dbReference>
<keyword evidence="3" id="KW-1185">Reference proteome</keyword>
<evidence type="ECO:0000313" key="2">
    <source>
        <dbReference type="EMBL" id="TCC55379.1"/>
    </source>
</evidence>
<reference evidence="2 3" key="1">
    <citation type="submission" date="2019-02" db="EMBL/GenBank/DDBJ databases">
        <title>Kribbella capetownensis sp. nov. and Kribbella speibonae sp. nov., isolated from soil.</title>
        <authorList>
            <person name="Curtis S.M."/>
            <person name="Norton I."/>
            <person name="Everest G.J."/>
            <person name="Meyers P.R."/>
        </authorList>
    </citation>
    <scope>NUCLEOTIDE SEQUENCE [LARGE SCALE GENOMIC DNA]</scope>
    <source>
        <strain evidence="2 3">NRRL B-24813</strain>
    </source>
</reference>
<dbReference type="CDD" id="cd06587">
    <property type="entry name" value="VOC"/>
    <property type="match status" value="1"/>
</dbReference>
<proteinExistence type="predicted"/>
<dbReference type="Proteomes" id="UP000291144">
    <property type="component" value="Unassembled WGS sequence"/>
</dbReference>
<dbReference type="OrthoDB" id="3823476at2"/>
<protein>
    <submittedName>
        <fullName evidence="2">VOC family protein</fullName>
    </submittedName>
</protein>
<evidence type="ECO:0000313" key="3">
    <source>
        <dbReference type="Proteomes" id="UP000291144"/>
    </source>
</evidence>
<dbReference type="InterPro" id="IPR037523">
    <property type="entry name" value="VOC_core"/>
</dbReference>
<dbReference type="SUPFAM" id="SSF54593">
    <property type="entry name" value="Glyoxalase/Bleomycin resistance protein/Dihydroxybiphenyl dioxygenase"/>
    <property type="match status" value="1"/>
</dbReference>
<feature type="domain" description="VOC" evidence="1">
    <location>
        <begin position="1"/>
        <end position="98"/>
    </location>
</feature>
<dbReference type="InterPro" id="IPR041581">
    <property type="entry name" value="Glyoxalase_6"/>
</dbReference>
<dbReference type="InterPro" id="IPR029068">
    <property type="entry name" value="Glyas_Bleomycin-R_OHBP_Dase"/>
</dbReference>
<accession>A0A4R0K6X4</accession>
<organism evidence="2 3">
    <name type="scientific">Kribbella pittospori</name>
    <dbReference type="NCBI Taxonomy" id="722689"/>
    <lineage>
        <taxon>Bacteria</taxon>
        <taxon>Bacillati</taxon>
        <taxon>Actinomycetota</taxon>
        <taxon>Actinomycetes</taxon>
        <taxon>Propionibacteriales</taxon>
        <taxon>Kribbellaceae</taxon>
        <taxon>Kribbella</taxon>
    </lineage>
</organism>
<dbReference type="PANTHER" id="PTHR35908">
    <property type="entry name" value="HYPOTHETICAL FUSION PROTEIN"/>
    <property type="match status" value="1"/>
</dbReference>
<dbReference type="Gene3D" id="3.10.180.10">
    <property type="entry name" value="2,3-Dihydroxybiphenyl 1,2-Dioxygenase, domain 1"/>
    <property type="match status" value="1"/>
</dbReference>
<dbReference type="AlphaFoldDB" id="A0A4R0K6X4"/>